<dbReference type="InterPro" id="IPR003959">
    <property type="entry name" value="ATPase_AAA_core"/>
</dbReference>
<organism evidence="2 3">
    <name type="scientific">Rugamonas brunnea</name>
    <dbReference type="NCBI Taxonomy" id="2758569"/>
    <lineage>
        <taxon>Bacteria</taxon>
        <taxon>Pseudomonadati</taxon>
        <taxon>Pseudomonadota</taxon>
        <taxon>Betaproteobacteria</taxon>
        <taxon>Burkholderiales</taxon>
        <taxon>Oxalobacteraceae</taxon>
        <taxon>Telluria group</taxon>
        <taxon>Rugamonas</taxon>
    </lineage>
</organism>
<dbReference type="Pfam" id="PF13304">
    <property type="entry name" value="AAA_21"/>
    <property type="match status" value="1"/>
</dbReference>
<name>A0A7W2IE99_9BURK</name>
<dbReference type="GO" id="GO:0006302">
    <property type="term" value="P:double-strand break repair"/>
    <property type="evidence" value="ECO:0007669"/>
    <property type="project" value="InterPro"/>
</dbReference>
<protein>
    <submittedName>
        <fullName evidence="2">AAA family ATPase</fullName>
    </submittedName>
</protein>
<sequence>MRFGINGHVAGVDEVGRTTIDVLSLNRGDLVDARAQKLEHCLRVLVGVRGERDVELFRKELLDDSPYCGVARIAFFYMLSAFAGMFDIPKPSFRTIVEDSLRIVLTASEDQLQTLQELARSHPQPEEFPILREIVTEQFREDSFSPRLRASQVERIRIRNFKGIAQLDLEIPSLQDERGVPCMMLLGENSTGKSTALQAIALALMGQKMRLRIGVSPEDRMPRDVAGWQLEDTVTPEVILEFDTGEPIKFQIDPLTRRFVGEEHPSIVLFSFGSRRFFGKEVIRRQTTSPVRSLFDPFAKLQHPGRWIQTLAPEAFNALARAMREVLILREDDKIERDAAGRLFVRANGRDTPLEGLSDGYRSLMAMVLDIMRGMIDNWGDLENARGLVLIDEIETHLHPRWKLRVMSALRRAMPNVQFIATTHDPLCLRGMHDGEVQVFVRDEDQQVALLKGLPDVRGLRAEQLLTSDYFGLASTADPEVEDALERLVIPFASNNLQRNRDHGTLRSFQWLGDTPFEQIVNEAFKRFIDEDIAARQVDRRQVREEAVNDLLVRLRALRMERPS</sequence>
<dbReference type="InterPro" id="IPR003593">
    <property type="entry name" value="AAA+_ATPase"/>
</dbReference>
<dbReference type="Gene3D" id="3.40.50.300">
    <property type="entry name" value="P-loop containing nucleotide triphosphate hydrolases"/>
    <property type="match status" value="2"/>
</dbReference>
<evidence type="ECO:0000313" key="3">
    <source>
        <dbReference type="Proteomes" id="UP000534388"/>
    </source>
</evidence>
<dbReference type="InterPro" id="IPR038729">
    <property type="entry name" value="Rad50/SbcC_AAA"/>
</dbReference>
<dbReference type="GO" id="GO:0016887">
    <property type="term" value="F:ATP hydrolysis activity"/>
    <property type="evidence" value="ECO:0007669"/>
    <property type="project" value="InterPro"/>
</dbReference>
<dbReference type="AlphaFoldDB" id="A0A7W2IE99"/>
<dbReference type="GO" id="GO:0005524">
    <property type="term" value="F:ATP binding"/>
    <property type="evidence" value="ECO:0007669"/>
    <property type="project" value="InterPro"/>
</dbReference>
<dbReference type="PANTHER" id="PTHR43581">
    <property type="entry name" value="ATP/GTP PHOSPHATASE"/>
    <property type="match status" value="1"/>
</dbReference>
<dbReference type="SUPFAM" id="SSF52540">
    <property type="entry name" value="P-loop containing nucleoside triphosphate hydrolases"/>
    <property type="match status" value="1"/>
</dbReference>
<dbReference type="Pfam" id="PF13476">
    <property type="entry name" value="AAA_23"/>
    <property type="match status" value="1"/>
</dbReference>
<feature type="domain" description="AAA+ ATPase" evidence="1">
    <location>
        <begin position="179"/>
        <end position="444"/>
    </location>
</feature>
<gene>
    <name evidence="2" type="ORF">H3H37_24645</name>
</gene>
<evidence type="ECO:0000259" key="1">
    <source>
        <dbReference type="SMART" id="SM00382"/>
    </source>
</evidence>
<proteinExistence type="predicted"/>
<reference evidence="2 3" key="1">
    <citation type="submission" date="2020-07" db="EMBL/GenBank/DDBJ databases">
        <title>Novel species isolated from subtropical streams in China.</title>
        <authorList>
            <person name="Lu H."/>
        </authorList>
    </citation>
    <scope>NUCLEOTIDE SEQUENCE [LARGE SCALE GENOMIC DNA]</scope>
    <source>
        <strain evidence="2 3">LX20W</strain>
    </source>
</reference>
<dbReference type="PANTHER" id="PTHR43581:SF2">
    <property type="entry name" value="EXCINUCLEASE ATPASE SUBUNIT"/>
    <property type="match status" value="1"/>
</dbReference>
<keyword evidence="3" id="KW-1185">Reference proteome</keyword>
<comment type="caution">
    <text evidence="2">The sequence shown here is derived from an EMBL/GenBank/DDBJ whole genome shotgun (WGS) entry which is preliminary data.</text>
</comment>
<dbReference type="InterPro" id="IPR027417">
    <property type="entry name" value="P-loop_NTPase"/>
</dbReference>
<dbReference type="SMART" id="SM00382">
    <property type="entry name" value="AAA"/>
    <property type="match status" value="1"/>
</dbReference>
<accession>A0A7W2IE99</accession>
<dbReference type="Proteomes" id="UP000534388">
    <property type="component" value="Unassembled WGS sequence"/>
</dbReference>
<dbReference type="InterPro" id="IPR051396">
    <property type="entry name" value="Bact_Antivir_Def_Nuclease"/>
</dbReference>
<dbReference type="EMBL" id="JACEZT010000029">
    <property type="protein sequence ID" value="MBA5640259.1"/>
    <property type="molecule type" value="Genomic_DNA"/>
</dbReference>
<evidence type="ECO:0000313" key="2">
    <source>
        <dbReference type="EMBL" id="MBA5640259.1"/>
    </source>
</evidence>